<sequence>MWEDVPGREGGSMSIQSPLAAPGVVVAQDLRLVQDGREVLGGADLTIAPGESVAVLGRGEDGATARMLGRVVAGLALPAAGWIHRGGDDLTRLSD</sequence>
<protein>
    <recommendedName>
        <fullName evidence="3">ABC transporter ATP-binding protein</fullName>
    </recommendedName>
</protein>
<dbReference type="InterPro" id="IPR027417">
    <property type="entry name" value="P-loop_NTPase"/>
</dbReference>
<dbReference type="Proteomes" id="UP000004367">
    <property type="component" value="Unassembled WGS sequence"/>
</dbReference>
<keyword evidence="2" id="KW-1185">Reference proteome</keyword>
<dbReference type="EMBL" id="BAFE01000030">
    <property type="protein sequence ID" value="GAB48012.1"/>
    <property type="molecule type" value="Genomic_DNA"/>
</dbReference>
<accession>H5UQK4</accession>
<reference evidence="1 2" key="1">
    <citation type="submission" date="2012-02" db="EMBL/GenBank/DDBJ databases">
        <title>Whole genome shotgun sequence of Mobilicoccus pelagius NBRC 104925.</title>
        <authorList>
            <person name="Yoshida Y."/>
            <person name="Hosoyama A."/>
            <person name="Tsuchikane K."/>
            <person name="Katsumata H."/>
            <person name="Yamazaki S."/>
            <person name="Fujita N."/>
        </authorList>
    </citation>
    <scope>NUCLEOTIDE SEQUENCE [LARGE SCALE GENOMIC DNA]</scope>
    <source>
        <strain evidence="1 2">NBRC 104925</strain>
    </source>
</reference>
<dbReference type="STRING" id="1089455.MOPEL_032_00540"/>
<name>H5UQK4_9MICO</name>
<dbReference type="AlphaFoldDB" id="H5UQK4"/>
<dbReference type="Gene3D" id="3.40.50.300">
    <property type="entry name" value="P-loop containing nucleotide triphosphate hydrolases"/>
    <property type="match status" value="1"/>
</dbReference>
<organism evidence="1 2">
    <name type="scientific">Mobilicoccus pelagius NBRC 104925</name>
    <dbReference type="NCBI Taxonomy" id="1089455"/>
    <lineage>
        <taxon>Bacteria</taxon>
        <taxon>Bacillati</taxon>
        <taxon>Actinomycetota</taxon>
        <taxon>Actinomycetes</taxon>
        <taxon>Micrococcales</taxon>
        <taxon>Dermatophilaceae</taxon>
        <taxon>Mobilicoccus</taxon>
    </lineage>
</organism>
<proteinExistence type="predicted"/>
<evidence type="ECO:0000313" key="2">
    <source>
        <dbReference type="Proteomes" id="UP000004367"/>
    </source>
</evidence>
<evidence type="ECO:0008006" key="3">
    <source>
        <dbReference type="Google" id="ProtNLM"/>
    </source>
</evidence>
<evidence type="ECO:0000313" key="1">
    <source>
        <dbReference type="EMBL" id="GAB48012.1"/>
    </source>
</evidence>
<gene>
    <name evidence="1" type="ORF">MOPEL_032_00540</name>
</gene>
<comment type="caution">
    <text evidence="1">The sequence shown here is derived from an EMBL/GenBank/DDBJ whole genome shotgun (WGS) entry which is preliminary data.</text>
</comment>
<dbReference type="SUPFAM" id="SSF52540">
    <property type="entry name" value="P-loop containing nucleoside triphosphate hydrolases"/>
    <property type="match status" value="1"/>
</dbReference>